<keyword evidence="13" id="KW-0234">DNA repair</keyword>
<dbReference type="InterPro" id="IPR014001">
    <property type="entry name" value="Helicase_ATP-bd"/>
</dbReference>
<dbReference type="SMART" id="SM00490">
    <property type="entry name" value="HELICc"/>
    <property type="match status" value="1"/>
</dbReference>
<evidence type="ECO:0000256" key="15">
    <source>
        <dbReference type="ARBA" id="ARBA00034617"/>
    </source>
</evidence>
<dbReference type="Gene3D" id="1.10.10.10">
    <property type="entry name" value="Winged helix-like DNA-binding domain superfamily/Winged helix DNA-binding domain"/>
    <property type="match status" value="1"/>
</dbReference>
<dbReference type="Pfam" id="PF00270">
    <property type="entry name" value="DEAD"/>
    <property type="match status" value="1"/>
</dbReference>
<dbReference type="EC" id="5.6.2.4" evidence="16"/>
<dbReference type="EMBL" id="JACRSQ010000001">
    <property type="protein sequence ID" value="MBC8542178.1"/>
    <property type="molecule type" value="Genomic_DNA"/>
</dbReference>
<keyword evidence="7 20" id="KW-0378">Hydrolase</keyword>
<protein>
    <recommendedName>
        <fullName evidence="16">DNA helicase RecQ</fullName>
        <ecNumber evidence="16">5.6.2.4</ecNumber>
    </recommendedName>
</protein>
<keyword evidence="6" id="KW-0227">DNA damage</keyword>
<feature type="domain" description="Helicase ATP-binding" evidence="18">
    <location>
        <begin position="24"/>
        <end position="193"/>
    </location>
</feature>
<comment type="cofactor">
    <cofactor evidence="2">
        <name>Zn(2+)</name>
        <dbReference type="ChEBI" id="CHEBI:29105"/>
    </cofactor>
</comment>
<proteinExistence type="inferred from homology"/>
<dbReference type="InterPro" id="IPR002121">
    <property type="entry name" value="HRDC_dom"/>
</dbReference>
<evidence type="ECO:0000256" key="10">
    <source>
        <dbReference type="ARBA" id="ARBA00022840"/>
    </source>
</evidence>
<evidence type="ECO:0000259" key="19">
    <source>
        <dbReference type="PROSITE" id="PS51194"/>
    </source>
</evidence>
<evidence type="ECO:0000256" key="9">
    <source>
        <dbReference type="ARBA" id="ARBA00022833"/>
    </source>
</evidence>
<dbReference type="GO" id="GO:0046872">
    <property type="term" value="F:metal ion binding"/>
    <property type="evidence" value="ECO:0007669"/>
    <property type="project" value="UniProtKB-KW"/>
</dbReference>
<dbReference type="NCBIfam" id="TIGR01389">
    <property type="entry name" value="recQ"/>
    <property type="match status" value="1"/>
</dbReference>
<dbReference type="GO" id="GO:0043138">
    <property type="term" value="F:3'-5' DNA helicase activity"/>
    <property type="evidence" value="ECO:0007669"/>
    <property type="project" value="UniProtKB-EC"/>
</dbReference>
<evidence type="ECO:0000256" key="7">
    <source>
        <dbReference type="ARBA" id="ARBA00022801"/>
    </source>
</evidence>
<keyword evidence="11" id="KW-0238">DNA-binding</keyword>
<evidence type="ECO:0000259" key="17">
    <source>
        <dbReference type="PROSITE" id="PS50967"/>
    </source>
</evidence>
<dbReference type="NCBIfam" id="TIGR00614">
    <property type="entry name" value="recQ_fam"/>
    <property type="match status" value="1"/>
</dbReference>
<dbReference type="SUPFAM" id="SSF52540">
    <property type="entry name" value="P-loop containing nucleoside triphosphate hydrolases"/>
    <property type="match status" value="1"/>
</dbReference>
<feature type="domain" description="HRDC" evidence="17">
    <location>
        <begin position="534"/>
        <end position="614"/>
    </location>
</feature>
<dbReference type="GO" id="GO:0009432">
    <property type="term" value="P:SOS response"/>
    <property type="evidence" value="ECO:0007669"/>
    <property type="project" value="UniProtKB-UniRule"/>
</dbReference>
<dbReference type="SMART" id="SM00341">
    <property type="entry name" value="HRDC"/>
    <property type="match status" value="1"/>
</dbReference>
<evidence type="ECO:0000256" key="8">
    <source>
        <dbReference type="ARBA" id="ARBA00022806"/>
    </source>
</evidence>
<dbReference type="GO" id="GO:0005524">
    <property type="term" value="F:ATP binding"/>
    <property type="evidence" value="ECO:0007669"/>
    <property type="project" value="UniProtKB-KW"/>
</dbReference>
<dbReference type="GO" id="GO:0043590">
    <property type="term" value="C:bacterial nucleoid"/>
    <property type="evidence" value="ECO:0007669"/>
    <property type="project" value="TreeGrafter"/>
</dbReference>
<dbReference type="GO" id="GO:0005737">
    <property type="term" value="C:cytoplasm"/>
    <property type="evidence" value="ECO:0007669"/>
    <property type="project" value="TreeGrafter"/>
</dbReference>
<keyword evidence="4" id="KW-0479">Metal-binding</keyword>
<dbReference type="InterPro" id="IPR036390">
    <property type="entry name" value="WH_DNA-bd_sf"/>
</dbReference>
<dbReference type="FunFam" id="3.40.50.300:FF:000296">
    <property type="entry name" value="ATP-dependent DNA helicase RecQ"/>
    <property type="match status" value="1"/>
</dbReference>
<comment type="catalytic activity">
    <reaction evidence="15">
        <text>Couples ATP hydrolysis with the unwinding of duplex DNA by translocating in the 3'-5' direction.</text>
        <dbReference type="EC" id="5.6.2.4"/>
    </reaction>
</comment>
<dbReference type="GO" id="GO:0006281">
    <property type="term" value="P:DNA repair"/>
    <property type="evidence" value="ECO:0007669"/>
    <property type="project" value="UniProtKB-KW"/>
</dbReference>
<keyword evidence="10" id="KW-0067">ATP-binding</keyword>
<evidence type="ECO:0000256" key="14">
    <source>
        <dbReference type="ARBA" id="ARBA00023235"/>
    </source>
</evidence>
<evidence type="ECO:0000256" key="3">
    <source>
        <dbReference type="ARBA" id="ARBA00005446"/>
    </source>
</evidence>
<evidence type="ECO:0000259" key="18">
    <source>
        <dbReference type="PROSITE" id="PS51192"/>
    </source>
</evidence>
<keyword evidence="12" id="KW-0233">DNA recombination</keyword>
<name>A0A926I077_9FIRM</name>
<organism evidence="20 21">
    <name type="scientific">Bianquea renquensis</name>
    <dbReference type="NCBI Taxonomy" id="2763661"/>
    <lineage>
        <taxon>Bacteria</taxon>
        <taxon>Bacillati</taxon>
        <taxon>Bacillota</taxon>
        <taxon>Clostridia</taxon>
        <taxon>Eubacteriales</taxon>
        <taxon>Bianqueaceae</taxon>
        <taxon>Bianquea</taxon>
    </lineage>
</organism>
<evidence type="ECO:0000256" key="6">
    <source>
        <dbReference type="ARBA" id="ARBA00022763"/>
    </source>
</evidence>
<dbReference type="PROSITE" id="PS50967">
    <property type="entry name" value="HRDC"/>
    <property type="match status" value="1"/>
</dbReference>
<dbReference type="InterPro" id="IPR032284">
    <property type="entry name" value="RecQ_Zn-bd"/>
</dbReference>
<evidence type="ECO:0000256" key="16">
    <source>
        <dbReference type="NCBIfam" id="TIGR01389"/>
    </source>
</evidence>
<evidence type="ECO:0000256" key="13">
    <source>
        <dbReference type="ARBA" id="ARBA00023204"/>
    </source>
</evidence>
<dbReference type="InterPro" id="IPR001650">
    <property type="entry name" value="Helicase_C-like"/>
</dbReference>
<evidence type="ECO:0000256" key="5">
    <source>
        <dbReference type="ARBA" id="ARBA00022741"/>
    </source>
</evidence>
<evidence type="ECO:0000256" key="4">
    <source>
        <dbReference type="ARBA" id="ARBA00022723"/>
    </source>
</evidence>
<dbReference type="GO" id="GO:0030894">
    <property type="term" value="C:replisome"/>
    <property type="evidence" value="ECO:0007669"/>
    <property type="project" value="TreeGrafter"/>
</dbReference>
<keyword evidence="14" id="KW-0413">Isomerase</keyword>
<comment type="similarity">
    <text evidence="3">Belongs to the helicase family. RecQ subfamily.</text>
</comment>
<dbReference type="Pfam" id="PF09382">
    <property type="entry name" value="RQC"/>
    <property type="match status" value="1"/>
</dbReference>
<dbReference type="Pfam" id="PF16124">
    <property type="entry name" value="RecQ_Zn_bind"/>
    <property type="match status" value="1"/>
</dbReference>
<dbReference type="Gene3D" id="1.10.150.80">
    <property type="entry name" value="HRDC domain"/>
    <property type="match status" value="1"/>
</dbReference>
<dbReference type="Proteomes" id="UP000657006">
    <property type="component" value="Unassembled WGS sequence"/>
</dbReference>
<dbReference type="InterPro" id="IPR004589">
    <property type="entry name" value="DNA_helicase_ATP-dep_RecQ"/>
</dbReference>
<comment type="caution">
    <text evidence="20">The sequence shown here is derived from an EMBL/GenBank/DDBJ whole genome shotgun (WGS) entry which is preliminary data.</text>
</comment>
<dbReference type="GO" id="GO:0006260">
    <property type="term" value="P:DNA replication"/>
    <property type="evidence" value="ECO:0007669"/>
    <property type="project" value="InterPro"/>
</dbReference>
<sequence>MQKRSVLKEYFGYDSFRPGQEELIDKCLQGRDVLGIMPTGAGKSICYQVPAMMFEGISLVISPLISLMQDQVEALIQAGIPAAYLNSSLSPSQFRKALAFARQGRYKLIYVAPERLLTPDFLDFALHAAISMVTIDEAHCVSQWGQDFRPSYLKIPRFIEMLSTRPVVSAFTATATQKVREDIMERLELQSPFLLTAGFDRSNLYFAVEAPKDKLEAVKAYLRKNPGGSGIVYCITRKLVEEVTLALQKAGYAATRYHAGLSDEERKRNQEDFLYDRARIMVATNAFGMGIDKSNVSFVIHYNMPKNMESYYQEAGRAGRDGSDADCILLYGGQDVVTNQFLIDRERNNEELSDEEKETIRQREQELLKTMTFYCHTRECLRQYILRYFGEKTASYCGNCSNCKANFEEVDVTRAVKQILLCVHQTRERFGVKMVVDVLRGSKGKRLQTLSLDELSTYGSLADESETRIREIITQLELMGCLEVTAGEYPILRLFRQKAKEVLHSEEPIRMKIVKDVPMDKGGHGRESAMSAAGTATSRLFERLRRLRASIAASSHVPSYVVFSDATLRDMCSKMPITEEEFLKVSGVGQAKLEKYGPLFLDEIKAFLMESAGGTQ</sequence>
<keyword evidence="9" id="KW-0862">Zinc</keyword>
<dbReference type="AlphaFoldDB" id="A0A926I077"/>
<evidence type="ECO:0000256" key="11">
    <source>
        <dbReference type="ARBA" id="ARBA00023125"/>
    </source>
</evidence>
<feature type="domain" description="Helicase C-terminal" evidence="19">
    <location>
        <begin position="214"/>
        <end position="368"/>
    </location>
</feature>
<dbReference type="PANTHER" id="PTHR13710:SF105">
    <property type="entry name" value="ATP-DEPENDENT DNA HELICASE Q1"/>
    <property type="match status" value="1"/>
</dbReference>
<dbReference type="FunFam" id="1.10.150.80:FF:000002">
    <property type="entry name" value="ATP-dependent DNA helicase RecQ"/>
    <property type="match status" value="1"/>
</dbReference>
<evidence type="ECO:0000313" key="21">
    <source>
        <dbReference type="Proteomes" id="UP000657006"/>
    </source>
</evidence>
<dbReference type="GO" id="GO:0016787">
    <property type="term" value="F:hydrolase activity"/>
    <property type="evidence" value="ECO:0007669"/>
    <property type="project" value="UniProtKB-KW"/>
</dbReference>
<reference evidence="20" key="1">
    <citation type="submission" date="2020-08" db="EMBL/GenBank/DDBJ databases">
        <title>Genome public.</title>
        <authorList>
            <person name="Liu C."/>
            <person name="Sun Q."/>
        </authorList>
    </citation>
    <scope>NUCLEOTIDE SEQUENCE</scope>
    <source>
        <strain evidence="20">NSJ-32</strain>
    </source>
</reference>
<dbReference type="PROSITE" id="PS51194">
    <property type="entry name" value="HELICASE_CTER"/>
    <property type="match status" value="1"/>
</dbReference>
<dbReference type="Pfam" id="PF00271">
    <property type="entry name" value="Helicase_C"/>
    <property type="match status" value="1"/>
</dbReference>
<comment type="cofactor">
    <cofactor evidence="1">
        <name>Mg(2+)</name>
        <dbReference type="ChEBI" id="CHEBI:18420"/>
    </cofactor>
</comment>
<dbReference type="InterPro" id="IPR010997">
    <property type="entry name" value="HRDC-like_sf"/>
</dbReference>
<dbReference type="InterPro" id="IPR006293">
    <property type="entry name" value="DNA_helicase_ATP-dep_RecQ_bac"/>
</dbReference>
<dbReference type="GO" id="GO:0006310">
    <property type="term" value="P:DNA recombination"/>
    <property type="evidence" value="ECO:0007669"/>
    <property type="project" value="UniProtKB-UniRule"/>
</dbReference>
<dbReference type="SMART" id="SM00956">
    <property type="entry name" value="RQC"/>
    <property type="match status" value="1"/>
</dbReference>
<dbReference type="PROSITE" id="PS51192">
    <property type="entry name" value="HELICASE_ATP_BIND_1"/>
    <property type="match status" value="1"/>
</dbReference>
<dbReference type="GO" id="GO:0009378">
    <property type="term" value="F:four-way junction helicase activity"/>
    <property type="evidence" value="ECO:0007669"/>
    <property type="project" value="TreeGrafter"/>
</dbReference>
<dbReference type="CDD" id="cd17920">
    <property type="entry name" value="DEXHc_RecQ"/>
    <property type="match status" value="1"/>
</dbReference>
<dbReference type="Pfam" id="PF00570">
    <property type="entry name" value="HRDC"/>
    <property type="match status" value="1"/>
</dbReference>
<evidence type="ECO:0000256" key="1">
    <source>
        <dbReference type="ARBA" id="ARBA00001946"/>
    </source>
</evidence>
<dbReference type="InterPro" id="IPR036388">
    <property type="entry name" value="WH-like_DNA-bd_sf"/>
</dbReference>
<evidence type="ECO:0000256" key="2">
    <source>
        <dbReference type="ARBA" id="ARBA00001947"/>
    </source>
</evidence>
<accession>A0A926I077</accession>
<dbReference type="SUPFAM" id="SSF47819">
    <property type="entry name" value="HRDC-like"/>
    <property type="match status" value="1"/>
</dbReference>
<dbReference type="GO" id="GO:0003677">
    <property type="term" value="F:DNA binding"/>
    <property type="evidence" value="ECO:0007669"/>
    <property type="project" value="UniProtKB-KW"/>
</dbReference>
<dbReference type="InterPro" id="IPR018982">
    <property type="entry name" value="RQC_domain"/>
</dbReference>
<dbReference type="CDD" id="cd18794">
    <property type="entry name" value="SF2_C_RecQ"/>
    <property type="match status" value="1"/>
</dbReference>
<keyword evidence="8 20" id="KW-0347">Helicase</keyword>
<keyword evidence="21" id="KW-1185">Reference proteome</keyword>
<evidence type="ECO:0000313" key="20">
    <source>
        <dbReference type="EMBL" id="MBC8542178.1"/>
    </source>
</evidence>
<dbReference type="InterPro" id="IPR044876">
    <property type="entry name" value="HRDC_dom_sf"/>
</dbReference>
<gene>
    <name evidence="20" type="primary">recQ</name>
    <name evidence="20" type="ORF">H8730_01255</name>
</gene>
<evidence type="ECO:0000256" key="12">
    <source>
        <dbReference type="ARBA" id="ARBA00023172"/>
    </source>
</evidence>
<dbReference type="SUPFAM" id="SSF46785">
    <property type="entry name" value="Winged helix' DNA-binding domain"/>
    <property type="match status" value="1"/>
</dbReference>
<dbReference type="SMART" id="SM00487">
    <property type="entry name" value="DEXDc"/>
    <property type="match status" value="1"/>
</dbReference>
<dbReference type="Gene3D" id="3.40.50.300">
    <property type="entry name" value="P-loop containing nucleotide triphosphate hydrolases"/>
    <property type="match status" value="2"/>
</dbReference>
<keyword evidence="5" id="KW-0547">Nucleotide-binding</keyword>
<dbReference type="PANTHER" id="PTHR13710">
    <property type="entry name" value="DNA HELICASE RECQ FAMILY MEMBER"/>
    <property type="match status" value="1"/>
</dbReference>
<dbReference type="InterPro" id="IPR011545">
    <property type="entry name" value="DEAD/DEAH_box_helicase_dom"/>
</dbReference>
<dbReference type="InterPro" id="IPR027417">
    <property type="entry name" value="P-loop_NTPase"/>
</dbReference>